<keyword evidence="3" id="KW-1185">Reference proteome</keyword>
<dbReference type="RefSeq" id="WP_089136906.1">
    <property type="nucleotide sequence ID" value="NZ_BCMG01000008.1"/>
</dbReference>
<feature type="transmembrane region" description="Helical" evidence="1">
    <location>
        <begin position="12"/>
        <end position="32"/>
    </location>
</feature>
<gene>
    <name evidence="2" type="ORF">IWT126_01725</name>
</gene>
<feature type="transmembrane region" description="Helical" evidence="1">
    <location>
        <begin position="997"/>
        <end position="1019"/>
    </location>
</feature>
<dbReference type="Proteomes" id="UP000198402">
    <property type="component" value="Unassembled WGS sequence"/>
</dbReference>
<evidence type="ECO:0000313" key="2">
    <source>
        <dbReference type="EMBL" id="GAX01682.1"/>
    </source>
</evidence>
<comment type="caution">
    <text evidence="2">The sequence shown here is derived from an EMBL/GenBank/DDBJ whole genome shotgun (WGS) entry which is preliminary data.</text>
</comment>
<protein>
    <submittedName>
        <fullName evidence="2">Membrane protein</fullName>
    </submittedName>
</protein>
<dbReference type="Pfam" id="PF09586">
    <property type="entry name" value="YfhO"/>
    <property type="match status" value="2"/>
</dbReference>
<sequence>MKKIYERIPVWLVYTVIFALVVCCSFGSLRLLGQTTIWKMDGISQHYPILEQFYRILRGTDHQSLFGWSWNLGLGADQMTTFAYYVVGDPFSYLIALFPADQIQLGYQLLTFVRLYAVGLAFLVFAKQMKLKRSGSLIATLIYTFTSFSFYVSFHHPFFLLPLIFFPLLCTAVDKIYHGQSFLWLVAITAVTLISNVYFAYLLGIGSLIFAIIRYIDLKRKDELARSLPKSFGYFMLTVVMALLISAMVMLPNIDSMLNSSRSGATNFANGLKLYPAIYYLKLPGALLDSSSSGRYYWAVMGTSGLALLAMMWTLRHFKRFLMLNVTLILTFVAVLFPQFAAAMNVMSTPSNRWLLLSQLVFALAAGIFVDHISELVLADFKWFLGGTLLFLALVWIGNGFGFNLPAHQGVTYGIYLVLLLAIAYGLIAGFKGIQVRLTLLILVIVNVTSLGLGFYSSSYNDRLQIGELSRGVADHWIKAYYDFADRYLNRHDQSFYRTAETSDYYTSRTVGNNIPMLLGTHPIGSYFSVQNGAVNAFNKDLQNSENTMNNPTSNVDNRTTMSSLLNVKYLFAKQSEIGKSKVPYGFKIMKNKHKQPIVFQNQPVYSLDNKSGTALYRNRYALPLAYTQTQQLNRPAYQRLSANDKEQAMLDGTLTSHPVKGVKTVNAQKAGKIVPYSVKMNYQPITTEKQLFDYQAHHRTSQSVLEPVESKDLTAKRLEKDQMVLKQKVPSQAVSNLLEQNQSMVNANNDANRHGLKEMASDSLGQNANYQITLKHPSAYKNSELYIEFDGIKAQFPSLNDRLNFVAQRSLMSNVPFSHGDKLNYLRDLTNNQYFNSFILQVESHHKITPIQQLGIDNMSDYEPKTQALINLGYSKKPRKTINVSFYKAQQMSFKHVRVIAVPFGQHYRQKTTQIQKRGLKQLKVTNNRVSGSTNQAQASVLTTSIPYTKGWHLAVDGNQTPTQKVNTGFVGAKIPAGRHQIRLTYQTPGLTAGRYLSVIGLVLFVLGVIWEVWRWLLIKQPLNARH</sequence>
<proteinExistence type="predicted"/>
<feature type="transmembrane region" description="Helical" evidence="1">
    <location>
        <begin position="296"/>
        <end position="315"/>
    </location>
</feature>
<feature type="transmembrane region" description="Helical" evidence="1">
    <location>
        <begin position="322"/>
        <end position="342"/>
    </location>
</feature>
<feature type="transmembrane region" description="Helical" evidence="1">
    <location>
        <begin position="413"/>
        <end position="431"/>
    </location>
</feature>
<reference evidence="2 3" key="1">
    <citation type="submission" date="2015-11" db="EMBL/GenBank/DDBJ databases">
        <title>Draft genome sequences of new species of the genus Lactobacillus isolated from orchardgrass silage.</title>
        <authorList>
            <person name="Tohno M."/>
            <person name="Tanizawa Y."/>
            <person name="Arita M."/>
        </authorList>
    </citation>
    <scope>NUCLEOTIDE SEQUENCE [LARGE SCALE GENOMIC DNA]</scope>
    <source>
        <strain evidence="2 3">IWT126</strain>
    </source>
</reference>
<keyword evidence="1" id="KW-0472">Membrane</keyword>
<dbReference type="OrthoDB" id="9815466at2"/>
<feature type="transmembrane region" description="Helical" evidence="1">
    <location>
        <begin position="234"/>
        <end position="254"/>
    </location>
</feature>
<keyword evidence="1" id="KW-1133">Transmembrane helix</keyword>
<feature type="transmembrane region" description="Helical" evidence="1">
    <location>
        <begin position="354"/>
        <end position="371"/>
    </location>
</feature>
<dbReference type="EMBL" id="BCMG01000008">
    <property type="protein sequence ID" value="GAX01682.1"/>
    <property type="molecule type" value="Genomic_DNA"/>
</dbReference>
<dbReference type="PANTHER" id="PTHR38454">
    <property type="entry name" value="INTEGRAL MEMBRANE PROTEIN-RELATED"/>
    <property type="match status" value="1"/>
</dbReference>
<dbReference type="InterPro" id="IPR018580">
    <property type="entry name" value="Uncharacterised_YfhO"/>
</dbReference>
<accession>A0A1Z5IJD7</accession>
<dbReference type="AlphaFoldDB" id="A0A1Z5IJD7"/>
<evidence type="ECO:0000313" key="3">
    <source>
        <dbReference type="Proteomes" id="UP000198402"/>
    </source>
</evidence>
<dbReference type="STRING" id="1302250.GCA_001313225_03357"/>
<organism evidence="2 3">
    <name type="scientific">Secundilactobacillus silagei JCM 19001</name>
    <dbReference type="NCBI Taxonomy" id="1302250"/>
    <lineage>
        <taxon>Bacteria</taxon>
        <taxon>Bacillati</taxon>
        <taxon>Bacillota</taxon>
        <taxon>Bacilli</taxon>
        <taxon>Lactobacillales</taxon>
        <taxon>Lactobacillaceae</taxon>
        <taxon>Secundilactobacillus</taxon>
    </lineage>
</organism>
<name>A0A1Z5IJD7_9LACO</name>
<keyword evidence="1" id="KW-0812">Transmembrane</keyword>
<feature type="transmembrane region" description="Helical" evidence="1">
    <location>
        <begin position="383"/>
        <end position="401"/>
    </location>
</feature>
<feature type="transmembrane region" description="Helical" evidence="1">
    <location>
        <begin position="181"/>
        <end position="213"/>
    </location>
</feature>
<feature type="transmembrane region" description="Helical" evidence="1">
    <location>
        <begin position="106"/>
        <end position="125"/>
    </location>
</feature>
<dbReference type="PANTHER" id="PTHR38454:SF1">
    <property type="entry name" value="INTEGRAL MEMBRANE PROTEIN"/>
    <property type="match status" value="1"/>
</dbReference>
<feature type="transmembrane region" description="Helical" evidence="1">
    <location>
        <begin position="137"/>
        <end position="161"/>
    </location>
</feature>
<feature type="transmembrane region" description="Helical" evidence="1">
    <location>
        <begin position="438"/>
        <end position="456"/>
    </location>
</feature>
<evidence type="ECO:0000256" key="1">
    <source>
        <dbReference type="SAM" id="Phobius"/>
    </source>
</evidence>